<evidence type="ECO:0000313" key="1">
    <source>
        <dbReference type="EMBL" id="RVW94342.1"/>
    </source>
</evidence>
<reference evidence="1 2" key="1">
    <citation type="journal article" date="2018" name="PLoS Genet.">
        <title>Population sequencing reveals clonal diversity and ancestral inbreeding in the grapevine cultivar Chardonnay.</title>
        <authorList>
            <person name="Roach M.J."/>
            <person name="Johnson D.L."/>
            <person name="Bohlmann J."/>
            <person name="van Vuuren H.J."/>
            <person name="Jones S.J."/>
            <person name="Pretorius I.S."/>
            <person name="Schmidt S.A."/>
            <person name="Borneman A.R."/>
        </authorList>
    </citation>
    <scope>NUCLEOTIDE SEQUENCE [LARGE SCALE GENOMIC DNA]</scope>
    <source>
        <strain evidence="2">cv. Chardonnay</strain>
        <tissue evidence="1">Leaf</tissue>
    </source>
</reference>
<dbReference type="AlphaFoldDB" id="A0A438ICB4"/>
<dbReference type="Proteomes" id="UP000288805">
    <property type="component" value="Unassembled WGS sequence"/>
</dbReference>
<gene>
    <name evidence="1" type="ORF">CK203_037883</name>
</gene>
<evidence type="ECO:0000313" key="2">
    <source>
        <dbReference type="Proteomes" id="UP000288805"/>
    </source>
</evidence>
<name>A0A438ICB4_VITVI</name>
<organism evidence="1 2">
    <name type="scientific">Vitis vinifera</name>
    <name type="common">Grape</name>
    <dbReference type="NCBI Taxonomy" id="29760"/>
    <lineage>
        <taxon>Eukaryota</taxon>
        <taxon>Viridiplantae</taxon>
        <taxon>Streptophyta</taxon>
        <taxon>Embryophyta</taxon>
        <taxon>Tracheophyta</taxon>
        <taxon>Spermatophyta</taxon>
        <taxon>Magnoliopsida</taxon>
        <taxon>eudicotyledons</taxon>
        <taxon>Gunneridae</taxon>
        <taxon>Pentapetalae</taxon>
        <taxon>rosids</taxon>
        <taxon>Vitales</taxon>
        <taxon>Vitaceae</taxon>
        <taxon>Viteae</taxon>
        <taxon>Vitis</taxon>
    </lineage>
</organism>
<proteinExistence type="predicted"/>
<protein>
    <submittedName>
        <fullName evidence="1">Uncharacterized protein</fullName>
    </submittedName>
</protein>
<sequence>MLRILDHQKELNIWQLELVELNSEATIKGLSFSLNQSAERWRVMGKDAGLQILSCMLSGLPSRWYVLSNNTCNCLVQPLKIF</sequence>
<comment type="caution">
    <text evidence="1">The sequence shown here is derived from an EMBL/GenBank/DDBJ whole genome shotgun (WGS) entry which is preliminary data.</text>
</comment>
<accession>A0A438ICB4</accession>
<dbReference type="EMBL" id="QGNW01000122">
    <property type="protein sequence ID" value="RVW94342.1"/>
    <property type="molecule type" value="Genomic_DNA"/>
</dbReference>